<feature type="domain" description="CNA-B" evidence="6">
    <location>
        <begin position="1629"/>
        <end position="1719"/>
    </location>
</feature>
<feature type="compositionally biased region" description="Low complexity" evidence="4">
    <location>
        <begin position="2239"/>
        <end position="2248"/>
    </location>
</feature>
<gene>
    <name evidence="8" type="ORF">SAMN04489746_0763</name>
</gene>
<feature type="region of interest" description="Disordered" evidence="4">
    <location>
        <begin position="2225"/>
        <end position="2257"/>
    </location>
</feature>
<dbReference type="RefSeq" id="WP_002563142.1">
    <property type="nucleotide sequence ID" value="NZ_CALJSN010000007.1"/>
</dbReference>
<proteinExistence type="inferred from homology"/>
<evidence type="ECO:0000259" key="7">
    <source>
        <dbReference type="Pfam" id="PF17802"/>
    </source>
</evidence>
<feature type="domain" description="CNA-B" evidence="6">
    <location>
        <begin position="2147"/>
        <end position="2237"/>
    </location>
</feature>
<protein>
    <submittedName>
        <fullName evidence="8">Cna protein B-type domain-containing protein</fullName>
    </submittedName>
</protein>
<dbReference type="PANTHER" id="PTHR36108:SF13">
    <property type="entry name" value="COLOSSIN-B-RELATED"/>
    <property type="match status" value="1"/>
</dbReference>
<feature type="domain" description="CNA-B" evidence="6">
    <location>
        <begin position="2034"/>
        <end position="2100"/>
    </location>
</feature>
<dbReference type="InterPro" id="IPR041033">
    <property type="entry name" value="SpaA_PFL_dom_1"/>
</dbReference>
<feature type="domain" description="CNA-B" evidence="6">
    <location>
        <begin position="1294"/>
        <end position="1405"/>
    </location>
</feature>
<keyword evidence="5" id="KW-0472">Membrane</keyword>
<dbReference type="InterPro" id="IPR013783">
    <property type="entry name" value="Ig-like_fold"/>
</dbReference>
<keyword evidence="3" id="KW-0732">Signal</keyword>
<evidence type="ECO:0000259" key="6">
    <source>
        <dbReference type="Pfam" id="PF05738"/>
    </source>
</evidence>
<keyword evidence="5" id="KW-1133">Transmembrane helix</keyword>
<organism evidence="8 9">
    <name type="scientific">Atopobium minutum</name>
    <dbReference type="NCBI Taxonomy" id="1381"/>
    <lineage>
        <taxon>Bacteria</taxon>
        <taxon>Bacillati</taxon>
        <taxon>Actinomycetota</taxon>
        <taxon>Coriobacteriia</taxon>
        <taxon>Coriobacteriales</taxon>
        <taxon>Atopobiaceae</taxon>
        <taxon>Atopobium</taxon>
    </lineage>
</organism>
<evidence type="ECO:0000256" key="3">
    <source>
        <dbReference type="ARBA" id="ARBA00022729"/>
    </source>
</evidence>
<dbReference type="EMBL" id="FNSH01000001">
    <property type="protein sequence ID" value="SEB62678.1"/>
    <property type="molecule type" value="Genomic_DNA"/>
</dbReference>
<feature type="domain" description="CNA-B" evidence="6">
    <location>
        <begin position="1831"/>
        <end position="1918"/>
    </location>
</feature>
<accession>A0AB38A6C4</accession>
<evidence type="ECO:0000256" key="5">
    <source>
        <dbReference type="SAM" id="Phobius"/>
    </source>
</evidence>
<dbReference type="CDD" id="cd00222">
    <property type="entry name" value="CollagenBindB"/>
    <property type="match status" value="9"/>
</dbReference>
<feature type="domain" description="CNA-B" evidence="6">
    <location>
        <begin position="1726"/>
        <end position="1796"/>
    </location>
</feature>
<dbReference type="Proteomes" id="UP000183687">
    <property type="component" value="Unassembled WGS sequence"/>
</dbReference>
<evidence type="ECO:0000256" key="4">
    <source>
        <dbReference type="SAM" id="MobiDB-lite"/>
    </source>
</evidence>
<evidence type="ECO:0000256" key="2">
    <source>
        <dbReference type="ARBA" id="ARBA00022525"/>
    </source>
</evidence>
<dbReference type="Pfam" id="PF17802">
    <property type="entry name" value="SpaA"/>
    <property type="match status" value="1"/>
</dbReference>
<comment type="similarity">
    <text evidence="1">Belongs to the serine-aspartate repeat-containing protein (SDr) family.</text>
</comment>
<name>A0AB38A6C4_9ACTN</name>
<reference evidence="8 9" key="1">
    <citation type="submission" date="2016-10" db="EMBL/GenBank/DDBJ databases">
        <authorList>
            <person name="Varghese N."/>
            <person name="Submissions S."/>
        </authorList>
    </citation>
    <scope>NUCLEOTIDE SEQUENCE [LARGE SCALE GENOMIC DNA]</scope>
    <source>
        <strain evidence="8 9">DSM 20586</strain>
    </source>
</reference>
<dbReference type="PANTHER" id="PTHR36108">
    <property type="entry name" value="COLOSSIN-B-RELATED"/>
    <property type="match status" value="1"/>
</dbReference>
<feature type="domain" description="SpaA-like prealbumin fold" evidence="7">
    <location>
        <begin position="1203"/>
        <end position="1286"/>
    </location>
</feature>
<feature type="region of interest" description="Disordered" evidence="4">
    <location>
        <begin position="1"/>
        <end position="45"/>
    </location>
</feature>
<evidence type="ECO:0000256" key="1">
    <source>
        <dbReference type="ARBA" id="ARBA00007257"/>
    </source>
</evidence>
<evidence type="ECO:0000313" key="9">
    <source>
        <dbReference type="Proteomes" id="UP000183687"/>
    </source>
</evidence>
<dbReference type="InterPro" id="IPR008454">
    <property type="entry name" value="Collagen-bd_Cna-like_B-typ_dom"/>
</dbReference>
<evidence type="ECO:0000313" key="8">
    <source>
        <dbReference type="EMBL" id="SEB62678.1"/>
    </source>
</evidence>
<dbReference type="GO" id="GO:0005975">
    <property type="term" value="P:carbohydrate metabolic process"/>
    <property type="evidence" value="ECO:0007669"/>
    <property type="project" value="UniProtKB-ARBA"/>
</dbReference>
<feature type="transmembrane region" description="Helical" evidence="5">
    <location>
        <begin position="2260"/>
        <end position="2279"/>
    </location>
</feature>
<dbReference type="SUPFAM" id="SSF49478">
    <property type="entry name" value="Cna protein B-type domain"/>
    <property type="match status" value="9"/>
</dbReference>
<dbReference type="Pfam" id="PF05738">
    <property type="entry name" value="Cna_B"/>
    <property type="match status" value="9"/>
</dbReference>
<comment type="caution">
    <text evidence="8">The sequence shown here is derived from an EMBL/GenBank/DDBJ whole genome shotgun (WGS) entry which is preliminary data.</text>
</comment>
<sequence>MEPDNSTTEEESHQTDNVSADKPQDISAPEAPAAKERSSALAANNDDTSRVDLRIGSLNDKAVVEGDTTHLTFEQIENVVDLDISGATYKLDNPSLLVKVPKTKKIQNLTFTKSEVAKETKKWEDDDFYYYQFFFTNLTGGMRLTYTLKFQFDGHTAVNGDTIKVEAQLLDSAGKEVTKATKTFTAKTVPFAVYSSEGISGLSSKKTDAVDGVAIPEGNPAGLVPNGHRMESTMVVDDPTSPTAPPLGKYSSRAGRRTNVFFSFYPNTPAGTPGLAGIAYPKNAKVVVTLPAGVVVPRLNEGVTIEKRSDGSSVVTYRVDNPQFDSVNLSHVLPHTNNRAAVLAKISGDSQILVDFSDVALNTDLPITADFYVNTNADGSGGEYIGSRNETFFFKPVAFKQSPGILSMSRNSDFTLFMDLPGNIDTNAQIYSYGNKRIFVGSIDRTDAGMGIETSVCNSNNGGSSSDPYSGGAASFIKEIEFIPSEDNASGLFYKSFKFLEVRNCGDFWPNDLWSPHLQKFIDAVNNNDNTSLYGVTADGDEELIQKGVKYGQEVQINDTERKYAKLVLHFADPVEFNNDYAVFREYLGLTDAETQRLDALSQGSTLKYESWAVAWTKDHKSVTTRDGYQYRSDLYVGPVTPVVDEYLNKDTSVPNSNESKEFTLKVGPFLPVANGYAGAGDPYRVYSAYGTLKEIKKMRTVTLLPAGINYKGWEKADVGKTFGKNPETNKPWETWEGLKEPQVRFVSNYQNTGQDAVVIDYGDVPVGQRMPINLKLEASKYAAPGKSNIPTYMSWDDNDYIRPYKYDPNAENKGPNTYVDALDIDGDGNTSELFMVRWSTVDYTPPRELQMTDFTAFGDATDQSQKLSYSMATVGDIGYPAALQLKIYNNSLNDVQSLSLIDVLPYKGDHTIVANSEGTYSGRESTFSMPLTSSIEDANTSKVNKKFEFFYQLTPQGADLASVRDGEWLTASDITDRGLDWGLVKSFKVVLRERQSIKSQSDESIIIPVKVPFDKTLTDEDVAHNSAAFSVNGGTDYTEANVTATRVAPYKVEGRYFFDKDKDGIYDKSKGDVPLAGRTLTLVKAGLAGTSSTGVPGKVTNPDGSEIELVTDADGWYSATVYGRGDYRIHATKNNYEDFVTTTSDEEEGNNLDLSTATSNAATTTALALSPIARTARRNIAVTATIGSITVEKTAADEVDNTNKGKALAGAEFALQDVNGNPATDISGKVVANQTTDAKGKLSFSNLLLGSYKVVEVTAPAGYTVADAQNVTLTTDAPNGTLAFKDSLARTSIPVTKIWSDTNNQDGTRPESVSFTLIRNGKATDTKLTLTKAKNADAQDPNTWKGAFTNLPATTTADETVDGKTIPAGTAISYGVEEDAISASAGYTATTSGSVTEGFTVTNTRTPDTVSVDVTKTWVGILPETASPVTVRLLANGKDTGKTQELTSDNAWSASFSDLAKNEAGKAITYTVVEDGASNGKITLAGIDYTVAVKEENSSGNRSSWSVTNTMTNPEVTVPVKKAWSDTNNQDGKQTASVEVSLVAQVGETKLTDLKDLEGHAISNLTLDKDNDWQASFSKLPTYTNKGEKISYSIKEENVPAGYKDTVEINDEGVYILTNSHELETINVPVKKVWVDNNNAKGLRPQAIKLTLYADGVATDKTLTLDEANNWSASFDKLLKYKQGSQGQEIVYTVVEDKVDNYSASYTGDNTALTVTNTLVGKVSVGVTKTWVGINKEAAPSVEVQLYADGKAQGAPIALTNEGEWKHSFEGLDQYTAAGKEIAYTLQEVGVDANNKLEAAGHSYSVDIQNPSTHSWVITNTLDNPPQDIVVNKVWQDHNNQDNKRPDTIVIRLLADGVEQAHETLSTDKQHNNQSHTFKDLPTYNNKGEKIVYTVQEDAVDGYTTKLDQNTLTITNTHELETIAVPVTKTWKDNNNALGLRPNKVVVELLADGTPTNNTLELTADNNWSASFEGLVAYRANKTGERVVYTVREQPMEKVGTSEYYTQTENKNVGTTEAPAYNITNTLEGKIDINVAKVWEGINKEAAPAVEVQLYANGQKHGAPLTLNRDNDWKLVYKGLDQFKDGQKIVYTLEEVGTKSQDLADGTHTLVYQAKDGHSYNTSIDHTDDGYTWTVTNTLINPKMTIKGKKVWQDQDNKDASRPQDIIVTLLENGKPTDKTQKVTSSSDGSFSFEDLPSYDMDGKAIVYTVDELEVPQGYEKKVEGSAESGFTITNSHTPKPTQTPKPVQAMPKTGDTSLGVALPSVAAIGLLALGAALRMGRRLTKKQDE</sequence>
<feature type="domain" description="CNA-B" evidence="6">
    <location>
        <begin position="1519"/>
        <end position="1620"/>
    </location>
</feature>
<dbReference type="Gene3D" id="2.60.40.10">
    <property type="entry name" value="Immunoglobulins"/>
    <property type="match status" value="2"/>
</dbReference>
<feature type="domain" description="CNA-B" evidence="6">
    <location>
        <begin position="1413"/>
        <end position="1480"/>
    </location>
</feature>
<keyword evidence="5" id="KW-0812">Transmembrane</keyword>
<dbReference type="Gene3D" id="2.60.40.1140">
    <property type="entry name" value="Collagen-binding surface protein Cna, B-type domain"/>
    <property type="match status" value="9"/>
</dbReference>
<keyword evidence="2" id="KW-0964">Secreted</keyword>
<feature type="domain" description="CNA-B" evidence="6">
    <location>
        <begin position="1926"/>
        <end position="2027"/>
    </location>
</feature>
<dbReference type="SUPFAM" id="SSF117074">
    <property type="entry name" value="Hypothetical protein PA1324"/>
    <property type="match status" value="1"/>
</dbReference>